<dbReference type="InterPro" id="IPR045038">
    <property type="entry name" value="AIG2-like"/>
</dbReference>
<organism evidence="5">
    <name type="scientific">Eremomyces bilateralis CBS 781.70</name>
    <dbReference type="NCBI Taxonomy" id="1392243"/>
    <lineage>
        <taxon>Eukaryota</taxon>
        <taxon>Fungi</taxon>
        <taxon>Dikarya</taxon>
        <taxon>Ascomycota</taxon>
        <taxon>Pezizomycotina</taxon>
        <taxon>Dothideomycetes</taxon>
        <taxon>Dothideomycetes incertae sedis</taxon>
        <taxon>Eremomycetales</taxon>
        <taxon>Eremomycetaceae</taxon>
        <taxon>Eremomyces</taxon>
    </lineage>
</organism>
<evidence type="ECO:0000313" key="5">
    <source>
        <dbReference type="EMBL" id="KAF1812164.1"/>
    </source>
</evidence>
<dbReference type="SUPFAM" id="SSF110857">
    <property type="entry name" value="Gamma-glutamyl cyclotransferase-like"/>
    <property type="match status" value="1"/>
</dbReference>
<evidence type="ECO:0000256" key="3">
    <source>
        <dbReference type="ARBA" id="ARBA00030602"/>
    </source>
</evidence>
<feature type="domain" description="Gamma-glutamylcyclotransferase AIG2-like" evidence="4">
    <location>
        <begin position="5"/>
        <end position="127"/>
    </location>
</feature>
<protein>
    <recommendedName>
        <fullName evidence="3">Putative gamma-glutamylcyclotransferase</fullName>
    </recommendedName>
</protein>
<evidence type="ECO:0000256" key="2">
    <source>
        <dbReference type="ARBA" id="ARBA00022679"/>
    </source>
</evidence>
<name>A0A6G1G281_9PEZI</name>
<keyword evidence="2" id="KW-0808">Transferase</keyword>
<evidence type="ECO:0000256" key="1">
    <source>
        <dbReference type="ARBA" id="ARBA00008861"/>
    </source>
</evidence>
<dbReference type="PANTHER" id="PTHR31544:SF4">
    <property type="entry name" value="GAMMA-GLUTAMYLCYCLOTRANSFERASE-RELATED"/>
    <property type="match status" value="1"/>
</dbReference>
<dbReference type="AlphaFoldDB" id="A0A6G1G281"/>
<gene>
    <name evidence="5 7" type="ORF">P152DRAFT_458571</name>
</gene>
<dbReference type="Proteomes" id="UP000504638">
    <property type="component" value="Unplaced"/>
</dbReference>
<dbReference type="PANTHER" id="PTHR31544">
    <property type="entry name" value="AIG2-LIKE PROTEIN D"/>
    <property type="match status" value="1"/>
</dbReference>
<reference evidence="7" key="2">
    <citation type="submission" date="2020-04" db="EMBL/GenBank/DDBJ databases">
        <authorList>
            <consortium name="NCBI Genome Project"/>
        </authorList>
    </citation>
    <scope>NUCLEOTIDE SEQUENCE</scope>
    <source>
        <strain evidence="7">CBS 781.70</strain>
    </source>
</reference>
<reference evidence="5 7" key="1">
    <citation type="submission" date="2020-01" db="EMBL/GenBank/DDBJ databases">
        <authorList>
            <consortium name="DOE Joint Genome Institute"/>
            <person name="Haridas S."/>
            <person name="Albert R."/>
            <person name="Binder M."/>
            <person name="Bloem J."/>
            <person name="Labutti K."/>
            <person name="Salamov A."/>
            <person name="Andreopoulos B."/>
            <person name="Baker S.E."/>
            <person name="Barry K."/>
            <person name="Bills G."/>
            <person name="Bluhm B.H."/>
            <person name="Cannon C."/>
            <person name="Castanera R."/>
            <person name="Culley D.E."/>
            <person name="Daum C."/>
            <person name="Ezra D."/>
            <person name="Gonzalez J.B."/>
            <person name="Henrissat B."/>
            <person name="Kuo A."/>
            <person name="Liang C."/>
            <person name="Lipzen A."/>
            <person name="Lutzoni F."/>
            <person name="Magnuson J."/>
            <person name="Mondo S."/>
            <person name="Nolan M."/>
            <person name="Ohm R."/>
            <person name="Pangilinan J."/>
            <person name="Park H.-J."/>
            <person name="Ramirez L."/>
            <person name="Alfaro M."/>
            <person name="Sun H."/>
            <person name="Tritt A."/>
            <person name="Yoshinaga Y."/>
            <person name="Zwiers L.-H."/>
            <person name="Turgeon B.G."/>
            <person name="Goodwin S.B."/>
            <person name="Spatafora J.W."/>
            <person name="Crous P.W."/>
            <person name="Grigoriev I.V."/>
        </authorList>
    </citation>
    <scope>NUCLEOTIDE SEQUENCE</scope>
    <source>
        <strain evidence="5 7">CBS 781.70</strain>
    </source>
</reference>
<dbReference type="GO" id="GO:0016740">
    <property type="term" value="F:transferase activity"/>
    <property type="evidence" value="ECO:0007669"/>
    <property type="project" value="UniProtKB-KW"/>
</dbReference>
<dbReference type="RefSeq" id="XP_033533795.1">
    <property type="nucleotide sequence ID" value="XM_033679493.1"/>
</dbReference>
<sequence>MTVLYFFYGSLQDPAQIRGVLDLPEAHGIILRPARISGYNIKLWGPYPALIRDEPSRNEDTTDEQSKAYVDGSVFEVRSDKHEAQFQYYETRNYTPHWVQIEVGTGVGVQSDEAYETIAGKTFVWNGAASDLQDGTFDLQDFLRQKARWFKTLNDEVEEGEINCKPVVMEIRENIHADIHRETFDD</sequence>
<evidence type="ECO:0000313" key="6">
    <source>
        <dbReference type="Proteomes" id="UP000504638"/>
    </source>
</evidence>
<comment type="similarity">
    <text evidence="1">Belongs to the gamma-glutamylcyclotransferase family.</text>
</comment>
<dbReference type="EMBL" id="ML975158">
    <property type="protein sequence ID" value="KAF1812164.1"/>
    <property type="molecule type" value="Genomic_DNA"/>
</dbReference>
<dbReference type="InterPro" id="IPR036568">
    <property type="entry name" value="GGCT-like_sf"/>
</dbReference>
<keyword evidence="6" id="KW-1185">Reference proteome</keyword>
<dbReference type="Gene3D" id="3.10.490.10">
    <property type="entry name" value="Gamma-glutamyl cyclotransferase-like"/>
    <property type="match status" value="1"/>
</dbReference>
<evidence type="ECO:0000259" key="4">
    <source>
        <dbReference type="Pfam" id="PF06094"/>
    </source>
</evidence>
<evidence type="ECO:0000313" key="7">
    <source>
        <dbReference type="RefSeq" id="XP_033533795.1"/>
    </source>
</evidence>
<dbReference type="GeneID" id="54420063"/>
<proteinExistence type="inferred from homology"/>
<dbReference type="CDD" id="cd06661">
    <property type="entry name" value="GGCT_like"/>
    <property type="match status" value="1"/>
</dbReference>
<dbReference type="OrthoDB" id="3262926at2759"/>
<dbReference type="InterPro" id="IPR009288">
    <property type="entry name" value="AIG2-like_dom"/>
</dbReference>
<dbReference type="InterPro" id="IPR013024">
    <property type="entry name" value="GGCT-like"/>
</dbReference>
<accession>A0A6G1G281</accession>
<reference evidence="7" key="3">
    <citation type="submission" date="2025-04" db="UniProtKB">
        <authorList>
            <consortium name="RefSeq"/>
        </authorList>
    </citation>
    <scope>IDENTIFICATION</scope>
    <source>
        <strain evidence="7">CBS 781.70</strain>
    </source>
</reference>
<dbReference type="Pfam" id="PF06094">
    <property type="entry name" value="GGACT"/>
    <property type="match status" value="1"/>
</dbReference>